<accession>A0A1I1BNF0</accession>
<dbReference type="EMBL" id="FOKK01000015">
    <property type="protein sequence ID" value="SFB51166.1"/>
    <property type="molecule type" value="Genomic_DNA"/>
</dbReference>
<keyword evidence="3" id="KW-1185">Reference proteome</keyword>
<evidence type="ECO:0000313" key="3">
    <source>
        <dbReference type="Proteomes" id="UP000198790"/>
    </source>
</evidence>
<dbReference type="AlphaFoldDB" id="A0A1I1BNF0"/>
<reference evidence="2 3" key="1">
    <citation type="submission" date="2016-10" db="EMBL/GenBank/DDBJ databases">
        <authorList>
            <person name="de Groot N.N."/>
        </authorList>
    </citation>
    <scope>NUCLEOTIDE SEQUENCE [LARGE SCALE GENOMIC DNA]</scope>
    <source>
        <strain evidence="2 3">DSM 23399</strain>
    </source>
</reference>
<evidence type="ECO:0000256" key="1">
    <source>
        <dbReference type="SAM" id="Phobius"/>
    </source>
</evidence>
<keyword evidence="1" id="KW-0472">Membrane</keyword>
<gene>
    <name evidence="2" type="ORF">SAMN04489723_11516</name>
</gene>
<protein>
    <submittedName>
        <fullName evidence="2">Uncharacterized protein</fullName>
    </submittedName>
</protein>
<dbReference type="Proteomes" id="UP000198790">
    <property type="component" value="Unassembled WGS sequence"/>
</dbReference>
<organism evidence="2 3">
    <name type="scientific">Algoriphagus aquimarinus</name>
    <dbReference type="NCBI Taxonomy" id="237018"/>
    <lineage>
        <taxon>Bacteria</taxon>
        <taxon>Pseudomonadati</taxon>
        <taxon>Bacteroidota</taxon>
        <taxon>Cytophagia</taxon>
        <taxon>Cytophagales</taxon>
        <taxon>Cyclobacteriaceae</taxon>
        <taxon>Algoriphagus</taxon>
    </lineage>
</organism>
<feature type="transmembrane region" description="Helical" evidence="1">
    <location>
        <begin position="6"/>
        <end position="27"/>
    </location>
</feature>
<keyword evidence="1" id="KW-0812">Transmembrane</keyword>
<dbReference type="STRING" id="237018.SAMN04489723_11516"/>
<sequence>MTYQLLMYSHLATVVPCIFLGAYILAARKGTYFIEVM</sequence>
<keyword evidence="1" id="KW-1133">Transmembrane helix</keyword>
<name>A0A1I1BNF0_9BACT</name>
<proteinExistence type="predicted"/>
<evidence type="ECO:0000313" key="2">
    <source>
        <dbReference type="EMBL" id="SFB51166.1"/>
    </source>
</evidence>